<dbReference type="PANTHER" id="PTHR30458:SF0">
    <property type="entry name" value="1,2-PHENYLACETYL-COA EPOXIDASE, SUBUNIT C"/>
    <property type="match status" value="1"/>
</dbReference>
<dbReference type="GO" id="GO:0010124">
    <property type="term" value="P:phenylacetate catabolic process"/>
    <property type="evidence" value="ECO:0007669"/>
    <property type="project" value="InterPro"/>
</dbReference>
<keyword evidence="2" id="KW-1185">Reference proteome</keyword>
<organism evidence="1 2">
    <name type="scientific">Chitinophaga agrisoli</name>
    <dbReference type="NCBI Taxonomy" id="2607653"/>
    <lineage>
        <taxon>Bacteria</taxon>
        <taxon>Pseudomonadati</taxon>
        <taxon>Bacteroidota</taxon>
        <taxon>Chitinophagia</taxon>
        <taxon>Chitinophagales</taxon>
        <taxon>Chitinophagaceae</taxon>
        <taxon>Chitinophaga</taxon>
    </lineage>
</organism>
<comment type="caution">
    <text evidence="1">The sequence shown here is derived from an EMBL/GenBank/DDBJ whole genome shotgun (WGS) entry which is preliminary data.</text>
</comment>
<dbReference type="Pfam" id="PF05138">
    <property type="entry name" value="PaaA_PaaC"/>
    <property type="match status" value="1"/>
</dbReference>
<name>A0A5B2W430_9BACT</name>
<dbReference type="AlphaFoldDB" id="A0A5B2W430"/>
<protein>
    <submittedName>
        <fullName evidence="1">Phenylacetate-CoA oxygenase subunit PaaC</fullName>
    </submittedName>
</protein>
<dbReference type="NCBIfam" id="TIGR02158">
    <property type="entry name" value="PA_CoA_Oxy3"/>
    <property type="match status" value="1"/>
</dbReference>
<accession>A0A5B2W430</accession>
<dbReference type="InterPro" id="IPR009078">
    <property type="entry name" value="Ferritin-like_SF"/>
</dbReference>
<dbReference type="RefSeq" id="WP_149836425.1">
    <property type="nucleotide sequence ID" value="NZ_VUOC01000001.1"/>
</dbReference>
<dbReference type="Gene3D" id="1.20.1260.10">
    <property type="match status" value="1"/>
</dbReference>
<dbReference type="InterPro" id="IPR052703">
    <property type="entry name" value="Aromatic_CoA_ox/epox"/>
</dbReference>
<evidence type="ECO:0000313" key="2">
    <source>
        <dbReference type="Proteomes" id="UP000324611"/>
    </source>
</evidence>
<evidence type="ECO:0000313" key="1">
    <source>
        <dbReference type="EMBL" id="KAA2245029.1"/>
    </source>
</evidence>
<reference evidence="1 2" key="2">
    <citation type="submission" date="2019-09" db="EMBL/GenBank/DDBJ databases">
        <authorList>
            <person name="Jin C."/>
        </authorList>
    </citation>
    <scope>NUCLEOTIDE SEQUENCE [LARGE SCALE GENOMIC DNA]</scope>
    <source>
        <strain evidence="1 2">BN140078</strain>
    </source>
</reference>
<sequence>MTTAQQQAITDLITKMADDELILGHRNSEWTGLGPIMEEDIAFSSMAQDKIGHAWALYRILQEQLQGQDPDQFAFMRAEADFKCCHLVEMPIGTYDFSLMRHFLFDHAEAVRYDSLQQSSFEPLQQLSRKLKGELKYHTLHADAWIIQLCRAGEESYNRLQAALETCLPLAFGIFEPAKEEQELTGANIYPGERALFERWMDNIYPVLVNASLNMPDPAGISPQFGGRYGEHTPHLRPLLQEMGEVFRLDPTANW</sequence>
<dbReference type="InterPro" id="IPR011882">
    <property type="entry name" value="PaaC"/>
</dbReference>
<dbReference type="PANTHER" id="PTHR30458">
    <property type="entry name" value="PHENYLACETIC ACID DEGRADATION PROTEIN PAA"/>
    <property type="match status" value="1"/>
</dbReference>
<proteinExistence type="predicted"/>
<dbReference type="GO" id="GO:0005829">
    <property type="term" value="C:cytosol"/>
    <property type="evidence" value="ECO:0007669"/>
    <property type="project" value="TreeGrafter"/>
</dbReference>
<dbReference type="SUPFAM" id="SSF47240">
    <property type="entry name" value="Ferritin-like"/>
    <property type="match status" value="1"/>
</dbReference>
<dbReference type="Proteomes" id="UP000324611">
    <property type="component" value="Unassembled WGS sequence"/>
</dbReference>
<dbReference type="InterPro" id="IPR007814">
    <property type="entry name" value="PaaA_PaaC"/>
</dbReference>
<dbReference type="InterPro" id="IPR012347">
    <property type="entry name" value="Ferritin-like"/>
</dbReference>
<gene>
    <name evidence="1" type="primary">paaC</name>
    <name evidence="1" type="ORF">F0L74_03455</name>
</gene>
<dbReference type="EMBL" id="VUOC01000001">
    <property type="protein sequence ID" value="KAA2245029.1"/>
    <property type="molecule type" value="Genomic_DNA"/>
</dbReference>
<reference evidence="1 2" key="1">
    <citation type="submission" date="2019-09" db="EMBL/GenBank/DDBJ databases">
        <title>Chitinophaga ginsengihumi sp. nov., isolated from soil of ginseng rhizosphere.</title>
        <authorList>
            <person name="Lee J."/>
        </authorList>
    </citation>
    <scope>NUCLEOTIDE SEQUENCE [LARGE SCALE GENOMIC DNA]</scope>
    <source>
        <strain evidence="1 2">BN140078</strain>
    </source>
</reference>